<feature type="region of interest" description="Disordered" evidence="1">
    <location>
        <begin position="119"/>
        <end position="208"/>
    </location>
</feature>
<feature type="compositionally biased region" description="Basic and acidic residues" evidence="1">
    <location>
        <begin position="137"/>
        <end position="149"/>
    </location>
</feature>
<reference evidence="2" key="2">
    <citation type="submission" date="2024-10" db="UniProtKB">
        <authorList>
            <consortium name="EnsemblProtists"/>
        </authorList>
    </citation>
    <scope>IDENTIFICATION</scope>
</reference>
<keyword evidence="3" id="KW-1185">Reference proteome</keyword>
<evidence type="ECO:0008006" key="4">
    <source>
        <dbReference type="Google" id="ProtNLM"/>
    </source>
</evidence>
<dbReference type="GeneID" id="17253380"/>
<dbReference type="Proteomes" id="UP000013827">
    <property type="component" value="Unassembled WGS sequence"/>
</dbReference>
<name>A0A0D3I721_EMIH1</name>
<evidence type="ECO:0000313" key="3">
    <source>
        <dbReference type="Proteomes" id="UP000013827"/>
    </source>
</evidence>
<dbReference type="RefSeq" id="XP_005759485.1">
    <property type="nucleotide sequence ID" value="XM_005759428.1"/>
</dbReference>
<sequence length="208" mass="23303">MPESLEGVRSPEAALQLLADALRARHNSPPGKRAAPTNGWTAADELELIMRRWRALLVGSKMGEITVGKRKADACKKHSQRLNKYLHENIPSRVVEDIWNVTAAQLSPDPVRVAVMDCTDPDESQRSAALKARMGRRRGDDSPRPERRPRAPPAMGAFPHASARHAPAEYPGERRLWPGRSRPSDRFLPAGARHREQRLTPCELQPRQ</sequence>
<dbReference type="HOGENOM" id="CLU_1323049_0_0_1"/>
<dbReference type="KEGG" id="ehx:EMIHUDRAFT_350756"/>
<evidence type="ECO:0000256" key="1">
    <source>
        <dbReference type="SAM" id="MobiDB-lite"/>
    </source>
</evidence>
<dbReference type="AlphaFoldDB" id="A0A0D3I721"/>
<evidence type="ECO:0000313" key="2">
    <source>
        <dbReference type="EnsemblProtists" id="EOD07056"/>
    </source>
</evidence>
<protein>
    <recommendedName>
        <fullName evidence="4">Myb-like domain-containing protein</fullName>
    </recommendedName>
</protein>
<organism evidence="2 3">
    <name type="scientific">Emiliania huxleyi (strain CCMP1516)</name>
    <dbReference type="NCBI Taxonomy" id="280463"/>
    <lineage>
        <taxon>Eukaryota</taxon>
        <taxon>Haptista</taxon>
        <taxon>Haptophyta</taxon>
        <taxon>Prymnesiophyceae</taxon>
        <taxon>Isochrysidales</taxon>
        <taxon>Noelaerhabdaceae</taxon>
        <taxon>Emiliania</taxon>
    </lineage>
</organism>
<proteinExistence type="predicted"/>
<dbReference type="PaxDb" id="2903-EOD07056"/>
<dbReference type="EnsemblProtists" id="EOD07056">
    <property type="protein sequence ID" value="EOD07056"/>
    <property type="gene ID" value="EMIHUDRAFT_350756"/>
</dbReference>
<accession>A0A0D3I721</accession>
<reference evidence="3" key="1">
    <citation type="journal article" date="2013" name="Nature">
        <title>Pan genome of the phytoplankton Emiliania underpins its global distribution.</title>
        <authorList>
            <person name="Read B.A."/>
            <person name="Kegel J."/>
            <person name="Klute M.J."/>
            <person name="Kuo A."/>
            <person name="Lefebvre S.C."/>
            <person name="Maumus F."/>
            <person name="Mayer C."/>
            <person name="Miller J."/>
            <person name="Monier A."/>
            <person name="Salamov A."/>
            <person name="Young J."/>
            <person name="Aguilar M."/>
            <person name="Claverie J.M."/>
            <person name="Frickenhaus S."/>
            <person name="Gonzalez K."/>
            <person name="Herman E.K."/>
            <person name="Lin Y.C."/>
            <person name="Napier J."/>
            <person name="Ogata H."/>
            <person name="Sarno A.F."/>
            <person name="Shmutz J."/>
            <person name="Schroeder D."/>
            <person name="de Vargas C."/>
            <person name="Verret F."/>
            <person name="von Dassow P."/>
            <person name="Valentin K."/>
            <person name="Van de Peer Y."/>
            <person name="Wheeler G."/>
            <person name="Dacks J.B."/>
            <person name="Delwiche C.F."/>
            <person name="Dyhrman S.T."/>
            <person name="Glockner G."/>
            <person name="John U."/>
            <person name="Richards T."/>
            <person name="Worden A.Z."/>
            <person name="Zhang X."/>
            <person name="Grigoriev I.V."/>
            <person name="Allen A.E."/>
            <person name="Bidle K."/>
            <person name="Borodovsky M."/>
            <person name="Bowler C."/>
            <person name="Brownlee C."/>
            <person name="Cock J.M."/>
            <person name="Elias M."/>
            <person name="Gladyshev V.N."/>
            <person name="Groth M."/>
            <person name="Guda C."/>
            <person name="Hadaegh A."/>
            <person name="Iglesias-Rodriguez M.D."/>
            <person name="Jenkins J."/>
            <person name="Jones B.M."/>
            <person name="Lawson T."/>
            <person name="Leese F."/>
            <person name="Lindquist E."/>
            <person name="Lobanov A."/>
            <person name="Lomsadze A."/>
            <person name="Malik S.B."/>
            <person name="Marsh M.E."/>
            <person name="Mackinder L."/>
            <person name="Mock T."/>
            <person name="Mueller-Roeber B."/>
            <person name="Pagarete A."/>
            <person name="Parker M."/>
            <person name="Probert I."/>
            <person name="Quesneville H."/>
            <person name="Raines C."/>
            <person name="Rensing S.A."/>
            <person name="Riano-Pachon D.M."/>
            <person name="Richier S."/>
            <person name="Rokitta S."/>
            <person name="Shiraiwa Y."/>
            <person name="Soanes D.M."/>
            <person name="van der Giezen M."/>
            <person name="Wahlund T.M."/>
            <person name="Williams B."/>
            <person name="Wilson W."/>
            <person name="Wolfe G."/>
            <person name="Wurch L.L."/>
        </authorList>
    </citation>
    <scope>NUCLEOTIDE SEQUENCE</scope>
</reference>